<accession>A0A1I7GKQ7</accession>
<sequence>MPQALFYLEDSSLTPEARWLLWQWSRHIGLERAVTCSVRELLASLGMTLRQGQKALMLLKEQGAIIATPKPRGRGRSSYEYRLAPELQEKMATQSCPERPLMDVVERLGNLAEAPGVDTLNQTQNEPTQEDQAQEETAHDSLDENDASLDPSDPLVDIEANSTSVEAASPPLAPDQASHANLLDGASRKASLTLVNRWVLMVLFAHADENGTVMGLGHARLQRLTGLSLSRLQSQRRKLFDHGVLARYQPGRAGRVLGHRLHSIYHLDLDHPSVRSTGRPVLQLELLPSRTDTPDTSLCEVIVDAMFMAVRTAGNPDQREDYQRARLVLPRTDYATPPWDIVRALPFDREVTTWLRVYVHRAATQLLNIAWQPLKEWAAGPDTPVNVVMEDLHSALSGSRVAGSEAAPDDAQDVTPEQASASETNHKVPLARREGEYAALAKLLYALAHHIAKELQQNLLPWQDCNPDATLKLDTLTYRLSVASSAAGPEGKIGQYWRLSCYESVPDSAPENGAPHAREPVVLLVMLDCWVYRNPPRWRRA</sequence>
<name>A0A1I7GKQ7_9GAMM</name>
<organism evidence="2 3">
    <name type="scientific">Halomonas korlensis</name>
    <dbReference type="NCBI Taxonomy" id="463301"/>
    <lineage>
        <taxon>Bacteria</taxon>
        <taxon>Pseudomonadati</taxon>
        <taxon>Pseudomonadota</taxon>
        <taxon>Gammaproteobacteria</taxon>
        <taxon>Oceanospirillales</taxon>
        <taxon>Halomonadaceae</taxon>
        <taxon>Halomonas</taxon>
    </lineage>
</organism>
<reference evidence="3" key="1">
    <citation type="submission" date="2016-10" db="EMBL/GenBank/DDBJ databases">
        <authorList>
            <person name="Varghese N."/>
            <person name="Submissions S."/>
        </authorList>
    </citation>
    <scope>NUCLEOTIDE SEQUENCE [LARGE SCALE GENOMIC DNA]</scope>
    <source>
        <strain evidence="3">CGMCC 1.6981</strain>
    </source>
</reference>
<feature type="region of interest" description="Disordered" evidence="1">
    <location>
        <begin position="113"/>
        <end position="156"/>
    </location>
</feature>
<dbReference type="Proteomes" id="UP000198693">
    <property type="component" value="Unassembled WGS sequence"/>
</dbReference>
<feature type="region of interest" description="Disordered" evidence="1">
    <location>
        <begin position="399"/>
        <end position="428"/>
    </location>
</feature>
<gene>
    <name evidence="2" type="ORF">SAMN04487955_10380</name>
</gene>
<dbReference type="STRING" id="463301.SAMN04487955_10380"/>
<dbReference type="RefSeq" id="WP_089793615.1">
    <property type="nucleotide sequence ID" value="NZ_FPBP01000003.1"/>
</dbReference>
<dbReference type="EMBL" id="FPBP01000003">
    <property type="protein sequence ID" value="SFU49023.1"/>
    <property type="molecule type" value="Genomic_DNA"/>
</dbReference>
<keyword evidence="3" id="KW-1185">Reference proteome</keyword>
<dbReference type="AlphaFoldDB" id="A0A1I7GKQ7"/>
<evidence type="ECO:0000313" key="3">
    <source>
        <dbReference type="Proteomes" id="UP000198693"/>
    </source>
</evidence>
<proteinExistence type="predicted"/>
<evidence type="ECO:0000256" key="1">
    <source>
        <dbReference type="SAM" id="MobiDB-lite"/>
    </source>
</evidence>
<protein>
    <submittedName>
        <fullName evidence="2">Uncharacterized protein</fullName>
    </submittedName>
</protein>
<evidence type="ECO:0000313" key="2">
    <source>
        <dbReference type="EMBL" id="SFU49023.1"/>
    </source>
</evidence>
<dbReference type="OrthoDB" id="6135815at2"/>